<keyword evidence="2 6" id="KW-0489">Methyltransferase</keyword>
<dbReference type="InterPro" id="IPR029064">
    <property type="entry name" value="Ribosomal_eL30-like_sf"/>
</dbReference>
<comment type="similarity">
    <text evidence="1">Belongs to the class IV-like SAM-binding methyltransferase superfamily. RNA methyltransferase TrmH family.</text>
</comment>
<gene>
    <name evidence="5" type="ORF">IPF40_03380</name>
    <name evidence="6" type="ORF">IPI13_04525</name>
</gene>
<dbReference type="EMBL" id="JADJIB010000002">
    <property type="protein sequence ID" value="MBK7272442.1"/>
    <property type="molecule type" value="Genomic_DNA"/>
</dbReference>
<dbReference type="Proteomes" id="UP000718281">
    <property type="component" value="Unassembled WGS sequence"/>
</dbReference>
<dbReference type="InterPro" id="IPR029026">
    <property type="entry name" value="tRNA_m1G_MTases_N"/>
</dbReference>
<dbReference type="GO" id="GO:0006396">
    <property type="term" value="P:RNA processing"/>
    <property type="evidence" value="ECO:0007669"/>
    <property type="project" value="InterPro"/>
</dbReference>
<evidence type="ECO:0000313" key="6">
    <source>
        <dbReference type="EMBL" id="MBK7272442.1"/>
    </source>
</evidence>
<dbReference type="Pfam" id="PF08032">
    <property type="entry name" value="SpoU_sub_bind"/>
    <property type="match status" value="1"/>
</dbReference>
<evidence type="ECO:0000313" key="7">
    <source>
        <dbReference type="Proteomes" id="UP000718281"/>
    </source>
</evidence>
<dbReference type="InterPro" id="IPR013123">
    <property type="entry name" value="SpoU_subst-bd"/>
</dbReference>
<dbReference type="Pfam" id="PF00588">
    <property type="entry name" value="SpoU_methylase"/>
    <property type="match status" value="1"/>
</dbReference>
<dbReference type="SUPFAM" id="SSF75217">
    <property type="entry name" value="alpha/beta knot"/>
    <property type="match status" value="1"/>
</dbReference>
<reference evidence="7 8" key="1">
    <citation type="submission" date="2020-10" db="EMBL/GenBank/DDBJ databases">
        <title>Connecting structure to function with the recovery of over 1000 high-quality activated sludge metagenome-assembled genomes encoding full-length rRNA genes using long-read sequencing.</title>
        <authorList>
            <person name="Singleton C.M."/>
            <person name="Petriglieri F."/>
            <person name="Kristensen J.M."/>
            <person name="Kirkegaard R.H."/>
            <person name="Michaelsen T.Y."/>
            <person name="Andersen M.H."/>
            <person name="Karst S.M."/>
            <person name="Dueholm M.S."/>
            <person name="Nielsen P.H."/>
            <person name="Albertsen M."/>
        </authorList>
    </citation>
    <scope>NUCLEOTIDE SEQUENCE [LARGE SCALE GENOMIC DNA]</scope>
    <source>
        <strain evidence="5">AalE_18-Q3-R2-46_BAT3C.188</strain>
        <strain evidence="6">Ega_18-Q3-R5-49_MAXAC.001</strain>
    </source>
</reference>
<feature type="domain" description="RNA 2-O ribose methyltransferase substrate binding" evidence="4">
    <location>
        <begin position="18"/>
        <end position="95"/>
    </location>
</feature>
<sequence length="267" mass="27299">MTGPNASTPISPKDRFVTIYGRNPVLEALGDPSLTVDKVLMADSAHGPHVSEIRSAARARGVPVQLVGAERVKKIAGNGKQDQGVCADVVAPRMRPLDLALADGLRGPIIVLDGITTPANVGMILRTATAAGFSGIVVPRRGVASIDPLVVKASAGVAFKAPILKVATAVEAVRLLLGAGYRIAGLDADGPADLFAADLPGDTAYVMGGETAGLGAEVSELVDTWVSIPMAGGVESLNVSAAAAVVCFDVVRRGLNRPSGSPERARR</sequence>
<evidence type="ECO:0000256" key="3">
    <source>
        <dbReference type="ARBA" id="ARBA00022679"/>
    </source>
</evidence>
<dbReference type="CDD" id="cd18095">
    <property type="entry name" value="SpoU-like_rRNA-MTase"/>
    <property type="match status" value="1"/>
</dbReference>
<dbReference type="GO" id="GO:0003723">
    <property type="term" value="F:RNA binding"/>
    <property type="evidence" value="ECO:0007669"/>
    <property type="project" value="InterPro"/>
</dbReference>
<name>A0A935MGN6_9MICO</name>
<evidence type="ECO:0000313" key="5">
    <source>
        <dbReference type="EMBL" id="MBK6300116.1"/>
    </source>
</evidence>
<dbReference type="PANTHER" id="PTHR46429">
    <property type="entry name" value="23S RRNA (GUANOSINE-2'-O-)-METHYLTRANSFERASE RLMB"/>
    <property type="match status" value="1"/>
</dbReference>
<dbReference type="Gene3D" id="3.40.1280.10">
    <property type="match status" value="1"/>
</dbReference>
<proteinExistence type="inferred from homology"/>
<comment type="caution">
    <text evidence="6">The sequence shown here is derived from an EMBL/GenBank/DDBJ whole genome shotgun (WGS) entry which is preliminary data.</text>
</comment>
<protein>
    <submittedName>
        <fullName evidence="6">RNA methyltransferase</fullName>
    </submittedName>
</protein>
<evidence type="ECO:0000313" key="8">
    <source>
        <dbReference type="Proteomes" id="UP000726105"/>
    </source>
</evidence>
<dbReference type="PANTHER" id="PTHR46429:SF1">
    <property type="entry name" value="23S RRNA (GUANOSINE-2'-O-)-METHYLTRANSFERASE RLMB"/>
    <property type="match status" value="1"/>
</dbReference>
<dbReference type="SMART" id="SM00967">
    <property type="entry name" value="SpoU_sub_bind"/>
    <property type="match status" value="1"/>
</dbReference>
<dbReference type="GO" id="GO:0032259">
    <property type="term" value="P:methylation"/>
    <property type="evidence" value="ECO:0007669"/>
    <property type="project" value="UniProtKB-KW"/>
</dbReference>
<dbReference type="Gene3D" id="3.30.1330.30">
    <property type="match status" value="1"/>
</dbReference>
<dbReference type="InterPro" id="IPR004441">
    <property type="entry name" value="rRNA_MeTrfase_TrmH"/>
</dbReference>
<dbReference type="InterPro" id="IPR001537">
    <property type="entry name" value="SpoU_MeTrfase"/>
</dbReference>
<dbReference type="GO" id="GO:0008173">
    <property type="term" value="F:RNA methyltransferase activity"/>
    <property type="evidence" value="ECO:0007669"/>
    <property type="project" value="InterPro"/>
</dbReference>
<accession>A0A935MGN6</accession>
<evidence type="ECO:0000256" key="1">
    <source>
        <dbReference type="ARBA" id="ARBA00007228"/>
    </source>
</evidence>
<dbReference type="SUPFAM" id="SSF55315">
    <property type="entry name" value="L30e-like"/>
    <property type="match status" value="1"/>
</dbReference>
<dbReference type="EMBL" id="JADIXZ010000003">
    <property type="protein sequence ID" value="MBK6300116.1"/>
    <property type="molecule type" value="Genomic_DNA"/>
</dbReference>
<dbReference type="Proteomes" id="UP000726105">
    <property type="component" value="Unassembled WGS sequence"/>
</dbReference>
<evidence type="ECO:0000259" key="4">
    <source>
        <dbReference type="SMART" id="SM00967"/>
    </source>
</evidence>
<organism evidence="6 8">
    <name type="scientific">Candidatus Phosphoribacter hodrii</name>
    <dbReference type="NCBI Taxonomy" id="2953743"/>
    <lineage>
        <taxon>Bacteria</taxon>
        <taxon>Bacillati</taxon>
        <taxon>Actinomycetota</taxon>
        <taxon>Actinomycetes</taxon>
        <taxon>Micrococcales</taxon>
        <taxon>Dermatophilaceae</taxon>
        <taxon>Candidatus Phosphoribacter</taxon>
    </lineage>
</organism>
<keyword evidence="3" id="KW-0808">Transferase</keyword>
<dbReference type="GO" id="GO:0005829">
    <property type="term" value="C:cytosol"/>
    <property type="evidence" value="ECO:0007669"/>
    <property type="project" value="TreeGrafter"/>
</dbReference>
<evidence type="ECO:0000256" key="2">
    <source>
        <dbReference type="ARBA" id="ARBA00022603"/>
    </source>
</evidence>
<dbReference type="InterPro" id="IPR029028">
    <property type="entry name" value="Alpha/beta_knot_MTases"/>
</dbReference>
<dbReference type="AlphaFoldDB" id="A0A935MGN6"/>